<feature type="transmembrane region" description="Helical" evidence="1">
    <location>
        <begin position="25"/>
        <end position="49"/>
    </location>
</feature>
<evidence type="ECO:0000259" key="2">
    <source>
        <dbReference type="Pfam" id="PF02517"/>
    </source>
</evidence>
<feature type="domain" description="CAAX prenyl protease 2/Lysostaphin resistance protein A-like" evidence="2">
    <location>
        <begin position="129"/>
        <end position="226"/>
    </location>
</feature>
<keyword evidence="1" id="KW-1133">Transmembrane helix</keyword>
<proteinExistence type="predicted"/>
<name>A0ABP4XKH5_9MICO</name>
<evidence type="ECO:0000256" key="1">
    <source>
        <dbReference type="SAM" id="Phobius"/>
    </source>
</evidence>
<evidence type="ECO:0000313" key="3">
    <source>
        <dbReference type="EMBL" id="GAA1779229.1"/>
    </source>
</evidence>
<feature type="transmembrane region" description="Helical" evidence="1">
    <location>
        <begin position="99"/>
        <end position="119"/>
    </location>
</feature>
<accession>A0ABP4XKH5</accession>
<gene>
    <name evidence="3" type="ORF">GCM10009768_05140</name>
</gene>
<feature type="transmembrane region" description="Helical" evidence="1">
    <location>
        <begin position="215"/>
        <end position="234"/>
    </location>
</feature>
<evidence type="ECO:0000313" key="4">
    <source>
        <dbReference type="Proteomes" id="UP001500851"/>
    </source>
</evidence>
<keyword evidence="4" id="KW-1185">Reference proteome</keyword>
<feature type="transmembrane region" description="Helical" evidence="1">
    <location>
        <begin position="164"/>
        <end position="182"/>
    </location>
</feature>
<feature type="transmembrane region" description="Helical" evidence="1">
    <location>
        <begin position="188"/>
        <end position="208"/>
    </location>
</feature>
<dbReference type="EMBL" id="BAAAOB010000001">
    <property type="protein sequence ID" value="GAA1779229.1"/>
    <property type="molecule type" value="Genomic_DNA"/>
</dbReference>
<dbReference type="RefSeq" id="WP_344028901.1">
    <property type="nucleotide sequence ID" value="NZ_BAAAOB010000001.1"/>
</dbReference>
<protein>
    <recommendedName>
        <fullName evidence="2">CAAX prenyl protease 2/Lysostaphin resistance protein A-like domain-containing protein</fullName>
    </recommendedName>
</protein>
<feature type="transmembrane region" description="Helical" evidence="1">
    <location>
        <begin position="61"/>
        <end position="87"/>
    </location>
</feature>
<dbReference type="Proteomes" id="UP001500851">
    <property type="component" value="Unassembled WGS sequence"/>
</dbReference>
<dbReference type="InterPro" id="IPR003675">
    <property type="entry name" value="Rce1/LyrA-like_dom"/>
</dbReference>
<reference evidence="4" key="1">
    <citation type="journal article" date="2019" name="Int. J. Syst. Evol. Microbiol.">
        <title>The Global Catalogue of Microorganisms (GCM) 10K type strain sequencing project: providing services to taxonomists for standard genome sequencing and annotation.</title>
        <authorList>
            <consortium name="The Broad Institute Genomics Platform"/>
            <consortium name="The Broad Institute Genome Sequencing Center for Infectious Disease"/>
            <person name="Wu L."/>
            <person name="Ma J."/>
        </authorList>
    </citation>
    <scope>NUCLEOTIDE SEQUENCE [LARGE SCALE GENOMIC DNA]</scope>
    <source>
        <strain evidence="4">JCM 14736</strain>
    </source>
</reference>
<dbReference type="InterPro" id="IPR052710">
    <property type="entry name" value="CAAX_protease"/>
</dbReference>
<keyword evidence="1" id="KW-0812">Transmembrane</keyword>
<dbReference type="PANTHER" id="PTHR36435:SF1">
    <property type="entry name" value="CAAX AMINO TERMINAL PROTEASE FAMILY PROTEIN"/>
    <property type="match status" value="1"/>
</dbReference>
<dbReference type="Pfam" id="PF02517">
    <property type="entry name" value="Rce1-like"/>
    <property type="match status" value="1"/>
</dbReference>
<feature type="transmembrane region" description="Helical" evidence="1">
    <location>
        <begin position="125"/>
        <end position="143"/>
    </location>
</feature>
<organism evidence="3 4">
    <name type="scientific">Leucobacter iarius</name>
    <dbReference type="NCBI Taxonomy" id="333963"/>
    <lineage>
        <taxon>Bacteria</taxon>
        <taxon>Bacillati</taxon>
        <taxon>Actinomycetota</taxon>
        <taxon>Actinomycetes</taxon>
        <taxon>Micrococcales</taxon>
        <taxon>Microbacteriaceae</taxon>
        <taxon>Leucobacter</taxon>
    </lineage>
</organism>
<dbReference type="PANTHER" id="PTHR36435">
    <property type="entry name" value="SLR1288 PROTEIN"/>
    <property type="match status" value="1"/>
</dbReference>
<sequence>MVELGERAGTSAWSGFWNRGSWWKALLAAAVYLALYEGVSLLLGLAWGADVDPNPFANAQSVLVALVAPLIVGAILLVAFVASLRWFPALFGRQPIRGGRWMWIAVVILLLPIALRLIGIDYGSYAAGVVPLTFLAGLLVGFTEELLTRGIAVKILRDAGHGELAVAVISSALFALLHSVNLLTGQPIGTVLLTIGYAFAFGVLMYLVLRVTGSLIWPIIIHGLTDPTTFLSTGGIDVAASGPQNALLVLAGPFNFVIMAFAVIALCCIRGRVGATGAAGRGRYDGMHAAE</sequence>
<keyword evidence="1" id="KW-0472">Membrane</keyword>
<feature type="transmembrane region" description="Helical" evidence="1">
    <location>
        <begin position="246"/>
        <end position="269"/>
    </location>
</feature>
<comment type="caution">
    <text evidence="3">The sequence shown here is derived from an EMBL/GenBank/DDBJ whole genome shotgun (WGS) entry which is preliminary data.</text>
</comment>